<dbReference type="SMART" id="SM00450">
    <property type="entry name" value="RHOD"/>
    <property type="match status" value="1"/>
</dbReference>
<protein>
    <submittedName>
        <fullName evidence="2">Rhodanese-related sulfurtransferase</fullName>
    </submittedName>
</protein>
<dbReference type="Pfam" id="PF00581">
    <property type="entry name" value="Rhodanese"/>
    <property type="match status" value="1"/>
</dbReference>
<dbReference type="PANTHER" id="PTHR43031">
    <property type="entry name" value="FAD-DEPENDENT OXIDOREDUCTASE"/>
    <property type="match status" value="1"/>
</dbReference>
<dbReference type="Gene3D" id="3.40.250.10">
    <property type="entry name" value="Rhodanese-like domain"/>
    <property type="match status" value="1"/>
</dbReference>
<keyword evidence="3" id="KW-1185">Reference proteome</keyword>
<dbReference type="PANTHER" id="PTHR43031:SF1">
    <property type="entry name" value="PYRIDINE NUCLEOTIDE-DISULPHIDE OXIDOREDUCTASE"/>
    <property type="match status" value="1"/>
</dbReference>
<dbReference type="SUPFAM" id="SSF52821">
    <property type="entry name" value="Rhodanese/Cell cycle control phosphatase"/>
    <property type="match status" value="1"/>
</dbReference>
<proteinExistence type="predicted"/>
<dbReference type="EMBL" id="FOPC01000006">
    <property type="protein sequence ID" value="SFG64890.1"/>
    <property type="molecule type" value="Genomic_DNA"/>
</dbReference>
<dbReference type="RefSeq" id="WP_245753008.1">
    <property type="nucleotide sequence ID" value="NZ_FOPC01000006.1"/>
</dbReference>
<sequence length="171" mass="19792">MNPKLTNSPYVLKGLISLALFLVTSMAFSQSFAYKALLKTIYDADLPVLKPEEIPDLDRFQLIDTREKEEYEVSHLEGARWVGYDTFSMDLLDDLDKDEPVLVYCTVGARSQDIGKRLKEAGFRKVFNLYGGIIHWVNEDYPIYHEGKSTNQVHTYTRTWGIWLQKGEKVY</sequence>
<dbReference type="InterPro" id="IPR050229">
    <property type="entry name" value="GlpE_sulfurtransferase"/>
</dbReference>
<dbReference type="GO" id="GO:0016740">
    <property type="term" value="F:transferase activity"/>
    <property type="evidence" value="ECO:0007669"/>
    <property type="project" value="UniProtKB-KW"/>
</dbReference>
<dbReference type="InterPro" id="IPR036873">
    <property type="entry name" value="Rhodanese-like_dom_sf"/>
</dbReference>
<gene>
    <name evidence="2" type="ORF">SAMN04487988_10661</name>
</gene>
<keyword evidence="2" id="KW-0808">Transferase</keyword>
<reference evidence="3" key="1">
    <citation type="submission" date="2016-10" db="EMBL/GenBank/DDBJ databases">
        <authorList>
            <person name="Varghese N."/>
            <person name="Submissions S."/>
        </authorList>
    </citation>
    <scope>NUCLEOTIDE SEQUENCE [LARGE SCALE GENOMIC DNA]</scope>
    <source>
        <strain evidence="3">DSM 19315</strain>
    </source>
</reference>
<dbReference type="CDD" id="cd00158">
    <property type="entry name" value="RHOD"/>
    <property type="match status" value="1"/>
</dbReference>
<name>A0A1I2TJ67_9BACT</name>
<dbReference type="AlphaFoldDB" id="A0A1I2TJ67"/>
<dbReference type="NCBIfam" id="NF045521">
    <property type="entry name" value="rhoda_near_glyco"/>
    <property type="match status" value="1"/>
</dbReference>
<dbReference type="Proteomes" id="UP000199642">
    <property type="component" value="Unassembled WGS sequence"/>
</dbReference>
<organism evidence="2 3">
    <name type="scientific">Algoriphagus hitonicola</name>
    <dbReference type="NCBI Taxonomy" id="435880"/>
    <lineage>
        <taxon>Bacteria</taxon>
        <taxon>Pseudomonadati</taxon>
        <taxon>Bacteroidota</taxon>
        <taxon>Cytophagia</taxon>
        <taxon>Cytophagales</taxon>
        <taxon>Cyclobacteriaceae</taxon>
        <taxon>Algoriphagus</taxon>
    </lineage>
</organism>
<feature type="domain" description="Rhodanese" evidence="1">
    <location>
        <begin position="56"/>
        <end position="145"/>
    </location>
</feature>
<dbReference type="PROSITE" id="PS50206">
    <property type="entry name" value="RHODANESE_3"/>
    <property type="match status" value="1"/>
</dbReference>
<accession>A0A1I2TJ67</accession>
<evidence type="ECO:0000313" key="2">
    <source>
        <dbReference type="EMBL" id="SFG64890.1"/>
    </source>
</evidence>
<evidence type="ECO:0000313" key="3">
    <source>
        <dbReference type="Proteomes" id="UP000199642"/>
    </source>
</evidence>
<dbReference type="STRING" id="435880.SAMN04487988_10661"/>
<evidence type="ECO:0000259" key="1">
    <source>
        <dbReference type="PROSITE" id="PS50206"/>
    </source>
</evidence>
<dbReference type="InterPro" id="IPR001763">
    <property type="entry name" value="Rhodanese-like_dom"/>
</dbReference>